<sequence length="412" mass="46378">MAATIKYLPSTSKNEGILATFANGRLKGGTDNIRFGYYRGKDEADPKKSMKRTLVAETDTMEYIGQNLDIQAPRTGRMCKYLVGILDKDSGKMKVMDAQLFHMRPRFDKDETDAPDKAEDKELSFMEKNDLLTKAFGSNKKRKAMDSRIRNQIKGEALEVAVGAAVDHTLSLPTAAQVTSVPKIVDDSPSGIPPFDKDASKPEDVYKLDDIISPAEMEALHHVVKPLMNATKEQIAQWKKDEVYPGYVLQHLSVLPIQEAARSKKARLLLYTSYLIKTYMLRAPDLKRKDILPQDIPETVRRALLDKYTLKATSSDGRKTVRCMPARLKDKVVSYMLVLGLIIDEFNLELTALQKDIKMGQARIIQHSRSLGCKVTSQKATIGLQKIEQKFAVLETPLTFPDLKQRTTKKRT</sequence>
<gene>
    <name evidence="7" type="primary">LOC106157678</name>
</gene>
<dbReference type="Proteomes" id="UP000085678">
    <property type="component" value="Unplaced"/>
</dbReference>
<dbReference type="GeneID" id="106157678"/>
<evidence type="ECO:0000256" key="2">
    <source>
        <dbReference type="ARBA" id="ARBA00009430"/>
    </source>
</evidence>
<dbReference type="Pfam" id="PF06870">
    <property type="entry name" value="RNA_pol_I_A49"/>
    <property type="match status" value="1"/>
</dbReference>
<keyword evidence="5" id="KW-0539">Nucleus</keyword>
<dbReference type="AlphaFoldDB" id="A0A1S3HUW5"/>
<evidence type="ECO:0000313" key="6">
    <source>
        <dbReference type="Proteomes" id="UP000085678"/>
    </source>
</evidence>
<dbReference type="RefSeq" id="XP_013388849.1">
    <property type="nucleotide sequence ID" value="XM_013533395.2"/>
</dbReference>
<evidence type="ECO:0000256" key="1">
    <source>
        <dbReference type="ARBA" id="ARBA00004604"/>
    </source>
</evidence>
<dbReference type="GO" id="GO:0005730">
    <property type="term" value="C:nucleolus"/>
    <property type="evidence" value="ECO:0007669"/>
    <property type="project" value="UniProtKB-SubCell"/>
</dbReference>
<accession>A0A1S3HUW5</accession>
<organism evidence="6 7">
    <name type="scientific">Lingula anatina</name>
    <name type="common">Brachiopod</name>
    <name type="synonym">Lingula unguis</name>
    <dbReference type="NCBI Taxonomy" id="7574"/>
    <lineage>
        <taxon>Eukaryota</taxon>
        <taxon>Metazoa</taxon>
        <taxon>Spiralia</taxon>
        <taxon>Lophotrochozoa</taxon>
        <taxon>Brachiopoda</taxon>
        <taxon>Linguliformea</taxon>
        <taxon>Lingulata</taxon>
        <taxon>Lingulida</taxon>
        <taxon>Linguloidea</taxon>
        <taxon>Lingulidae</taxon>
        <taxon>Lingula</taxon>
    </lineage>
</organism>
<keyword evidence="3 7" id="KW-0240">DNA-directed RNA polymerase</keyword>
<dbReference type="InterPro" id="IPR009668">
    <property type="entry name" value="RNA_pol-assoc_fac_A49-like"/>
</dbReference>
<keyword evidence="6" id="KW-1185">Reference proteome</keyword>
<protein>
    <submittedName>
        <fullName evidence="7">DNA-directed RNA polymerase I subunit RPA49 isoform X2</fullName>
    </submittedName>
</protein>
<evidence type="ECO:0000313" key="7">
    <source>
        <dbReference type="RefSeq" id="XP_013388849.1"/>
    </source>
</evidence>
<comment type="similarity">
    <text evidence="2">Belongs to the eukaryotic RPA49/POLR1E RNA polymerase subunit family.</text>
</comment>
<dbReference type="PANTHER" id="PTHR14440">
    <property type="entry name" value="DNA-DIRECTED RNA POLYMERASE I SUBUNIT RPA49"/>
    <property type="match status" value="1"/>
</dbReference>
<comment type="subcellular location">
    <subcellularLocation>
        <location evidence="1">Nucleus</location>
        <location evidence="1">Nucleolus</location>
    </subcellularLocation>
</comment>
<name>A0A1S3HUW5_LINAN</name>
<keyword evidence="4" id="KW-0804">Transcription</keyword>
<dbReference type="GO" id="GO:0003677">
    <property type="term" value="F:DNA binding"/>
    <property type="evidence" value="ECO:0007669"/>
    <property type="project" value="InterPro"/>
</dbReference>
<evidence type="ECO:0000256" key="3">
    <source>
        <dbReference type="ARBA" id="ARBA00022478"/>
    </source>
</evidence>
<evidence type="ECO:0000256" key="4">
    <source>
        <dbReference type="ARBA" id="ARBA00023163"/>
    </source>
</evidence>
<proteinExistence type="inferred from homology"/>
<dbReference type="OrthoDB" id="532500at2759"/>
<evidence type="ECO:0000256" key="5">
    <source>
        <dbReference type="ARBA" id="ARBA00023242"/>
    </source>
</evidence>
<reference evidence="7" key="1">
    <citation type="submission" date="2025-08" db="UniProtKB">
        <authorList>
            <consortium name="RefSeq"/>
        </authorList>
    </citation>
    <scope>IDENTIFICATION</scope>
    <source>
        <tissue evidence="7">Gonads</tissue>
    </source>
</reference>
<dbReference type="GO" id="GO:0000428">
    <property type="term" value="C:DNA-directed RNA polymerase complex"/>
    <property type="evidence" value="ECO:0007669"/>
    <property type="project" value="UniProtKB-KW"/>
</dbReference>
<dbReference type="GO" id="GO:0006351">
    <property type="term" value="P:DNA-templated transcription"/>
    <property type="evidence" value="ECO:0007669"/>
    <property type="project" value="InterPro"/>
</dbReference>